<protein>
    <submittedName>
        <fullName evidence="7">Leucine efflux protein</fullName>
    </submittedName>
</protein>
<keyword evidence="5 6" id="KW-0472">Membrane</keyword>
<dbReference type="EMBL" id="CYSD01000037">
    <property type="protein sequence ID" value="CUH79206.1"/>
    <property type="molecule type" value="Genomic_DNA"/>
</dbReference>
<dbReference type="AlphaFoldDB" id="A0A0P1GVY3"/>
<evidence type="ECO:0000256" key="3">
    <source>
        <dbReference type="ARBA" id="ARBA00022692"/>
    </source>
</evidence>
<dbReference type="STRING" id="928856.SAMN04488049_101455"/>
<dbReference type="PANTHER" id="PTHR30086:SF20">
    <property type="entry name" value="ARGININE EXPORTER PROTEIN ARGO-RELATED"/>
    <property type="match status" value="1"/>
</dbReference>
<keyword evidence="4 6" id="KW-1133">Transmembrane helix</keyword>
<keyword evidence="2" id="KW-1003">Cell membrane</keyword>
<organism evidence="7 8">
    <name type="scientific">Tritonibacter multivorans</name>
    <dbReference type="NCBI Taxonomy" id="928856"/>
    <lineage>
        <taxon>Bacteria</taxon>
        <taxon>Pseudomonadati</taxon>
        <taxon>Pseudomonadota</taxon>
        <taxon>Alphaproteobacteria</taxon>
        <taxon>Rhodobacterales</taxon>
        <taxon>Paracoccaceae</taxon>
        <taxon>Tritonibacter</taxon>
    </lineage>
</organism>
<evidence type="ECO:0000313" key="7">
    <source>
        <dbReference type="EMBL" id="CUH79206.1"/>
    </source>
</evidence>
<proteinExistence type="predicted"/>
<feature type="transmembrane region" description="Helical" evidence="6">
    <location>
        <begin position="154"/>
        <end position="178"/>
    </location>
</feature>
<dbReference type="RefSeq" id="WP_235861167.1">
    <property type="nucleotide sequence ID" value="NZ_FOMC01000001.1"/>
</dbReference>
<dbReference type="Pfam" id="PF01810">
    <property type="entry name" value="LysE"/>
    <property type="match status" value="1"/>
</dbReference>
<reference evidence="7 8" key="1">
    <citation type="submission" date="2015-09" db="EMBL/GenBank/DDBJ databases">
        <authorList>
            <consortium name="Swine Surveillance"/>
        </authorList>
    </citation>
    <scope>NUCLEOTIDE SEQUENCE [LARGE SCALE GENOMIC DNA]</scope>
    <source>
        <strain evidence="7 8">CECT 7557</strain>
    </source>
</reference>
<name>A0A0P1GVY3_9RHOB</name>
<dbReference type="InterPro" id="IPR001123">
    <property type="entry name" value="LeuE-type"/>
</dbReference>
<dbReference type="PANTHER" id="PTHR30086">
    <property type="entry name" value="ARGININE EXPORTER PROTEIN ARGO"/>
    <property type="match status" value="1"/>
</dbReference>
<feature type="transmembrane region" description="Helical" evidence="6">
    <location>
        <begin position="70"/>
        <end position="92"/>
    </location>
</feature>
<dbReference type="GO" id="GO:0005886">
    <property type="term" value="C:plasma membrane"/>
    <property type="evidence" value="ECO:0007669"/>
    <property type="project" value="UniProtKB-SubCell"/>
</dbReference>
<comment type="subcellular location">
    <subcellularLocation>
        <location evidence="1">Cell membrane</location>
        <topology evidence="1">Multi-pass membrane protein</topology>
    </subcellularLocation>
</comment>
<keyword evidence="8" id="KW-1185">Reference proteome</keyword>
<evidence type="ECO:0000256" key="1">
    <source>
        <dbReference type="ARBA" id="ARBA00004651"/>
    </source>
</evidence>
<feature type="transmembrane region" description="Helical" evidence="6">
    <location>
        <begin position="39"/>
        <end position="64"/>
    </location>
</feature>
<evidence type="ECO:0000256" key="5">
    <source>
        <dbReference type="ARBA" id="ARBA00023136"/>
    </source>
</evidence>
<evidence type="ECO:0000256" key="6">
    <source>
        <dbReference type="SAM" id="Phobius"/>
    </source>
</evidence>
<feature type="transmembrane region" description="Helical" evidence="6">
    <location>
        <begin position="113"/>
        <end position="134"/>
    </location>
</feature>
<evidence type="ECO:0000256" key="2">
    <source>
        <dbReference type="ARBA" id="ARBA00022475"/>
    </source>
</evidence>
<keyword evidence="3 6" id="KW-0812">Transmembrane</keyword>
<sequence>MVALGVFCIGIGGEHHHARPGPANLNTLRRALQLGWVRVLPTIFGNALGLAVGGLACAFGAGALVLASDLAWALLQGLGVVYLLWLGGKLLITHETLLVDGANDPAAPRAAPLFREAFLLAVTNPKALLFYLALLPQSLDPTMGAGWGLALQAVTLVLTYCALSILSLSTYAALASALRNRVMTQARYTAFRRGSGIVILAFALKLLVG</sequence>
<evidence type="ECO:0000256" key="4">
    <source>
        <dbReference type="ARBA" id="ARBA00022989"/>
    </source>
</evidence>
<accession>A0A0P1GVY3</accession>
<evidence type="ECO:0000313" key="8">
    <source>
        <dbReference type="Proteomes" id="UP000052022"/>
    </source>
</evidence>
<gene>
    <name evidence="7" type="primary">leuE</name>
    <name evidence="7" type="ORF">TRM7557_02263</name>
</gene>
<feature type="transmembrane region" description="Helical" evidence="6">
    <location>
        <begin position="190"/>
        <end position="208"/>
    </location>
</feature>
<dbReference type="GO" id="GO:0015171">
    <property type="term" value="F:amino acid transmembrane transporter activity"/>
    <property type="evidence" value="ECO:0007669"/>
    <property type="project" value="TreeGrafter"/>
</dbReference>
<dbReference type="Proteomes" id="UP000052022">
    <property type="component" value="Unassembled WGS sequence"/>
</dbReference>